<dbReference type="STRING" id="1658172.A0A1B7NTN3"/>
<dbReference type="EMBL" id="LGUA01000787">
    <property type="protein sequence ID" value="OAX80136.1"/>
    <property type="molecule type" value="Genomic_DNA"/>
</dbReference>
<keyword evidence="10" id="KW-1185">Reference proteome</keyword>
<dbReference type="InterPro" id="IPR017927">
    <property type="entry name" value="FAD-bd_FR_type"/>
</dbReference>
<dbReference type="CDD" id="cd06183">
    <property type="entry name" value="cyt_b5_reduct_like"/>
    <property type="match status" value="1"/>
</dbReference>
<keyword evidence="4 6" id="KW-0274">FAD</keyword>
<evidence type="ECO:0000256" key="3">
    <source>
        <dbReference type="ARBA" id="ARBA00022630"/>
    </source>
</evidence>
<evidence type="ECO:0000256" key="1">
    <source>
        <dbReference type="ARBA" id="ARBA00001974"/>
    </source>
</evidence>
<dbReference type="InterPro" id="IPR001433">
    <property type="entry name" value="OxRdtase_FAD/NAD-bd"/>
</dbReference>
<evidence type="ECO:0000256" key="4">
    <source>
        <dbReference type="ARBA" id="ARBA00022827"/>
    </source>
</evidence>
<proteinExistence type="inferred from homology"/>
<comment type="caution">
    <text evidence="9">The sequence shown here is derived from an EMBL/GenBank/DDBJ whole genome shotgun (WGS) entry which is preliminary data.</text>
</comment>
<dbReference type="Pfam" id="PF00175">
    <property type="entry name" value="NAD_binding_1"/>
    <property type="match status" value="1"/>
</dbReference>
<comment type="similarity">
    <text evidence="2">Belongs to the flavoprotein pyridine nucleotide cytochrome reductase family.</text>
</comment>
<dbReference type="InterPro" id="IPR039261">
    <property type="entry name" value="FNR_nucleotide-bd"/>
</dbReference>
<comment type="cofactor">
    <cofactor evidence="1 6">
        <name>FAD</name>
        <dbReference type="ChEBI" id="CHEBI:57692"/>
    </cofactor>
</comment>
<dbReference type="Gene3D" id="2.40.30.10">
    <property type="entry name" value="Translation factors"/>
    <property type="match status" value="1"/>
</dbReference>
<feature type="binding site" evidence="6">
    <location>
        <position position="174"/>
    </location>
    <ligand>
        <name>FAD</name>
        <dbReference type="ChEBI" id="CHEBI:57692"/>
    </ligand>
</feature>
<sequence>MSLFLQPATKRLRPSRLPSLAPRCRRHASTPDTSPPNPTQRTWLRVTIVTVVAAAIGAYVRYERDSSNAATLNPYTFTQYELVSKTPVSSTSSIFTLRPVKPGDNESVYKEAWQRGLWSVQFKQPQLQIGRDYTPLPPDPQARVGANLSEEENGAGAGAGAGGGEAGDGSLRFLIRKDPYGEVSGYLHNLAPGAKLDIRGPRLDYILPADAEEILFIAGGTGIAPALQAAYTLFRNNNKRPRMHILWANRRREDCLGGVSDTPAWSTTTTTINSMWWKRLFSTGKDPSVMEHTPQDTIDKQSLMVRYLEELKARYPDTLTVDYFVDEEGALIGPESILHFTKPENENGGTRERKNRSPGGRKLILVSGPDGFISYLAGPKMWSGGKEIQGPLQGLIRQLNLKDWSVWKL</sequence>
<keyword evidence="5" id="KW-0560">Oxidoreductase</keyword>
<feature type="binding site" evidence="6">
    <location>
        <position position="184"/>
    </location>
    <ligand>
        <name>FAD</name>
        <dbReference type="ChEBI" id="CHEBI:57692"/>
    </ligand>
</feature>
<dbReference type="GO" id="GO:0016491">
    <property type="term" value="F:oxidoreductase activity"/>
    <property type="evidence" value="ECO:0007669"/>
    <property type="project" value="UniProtKB-KW"/>
</dbReference>
<protein>
    <recommendedName>
        <fullName evidence="8">FAD-binding FR-type domain-containing protein</fullName>
    </recommendedName>
</protein>
<dbReference type="SUPFAM" id="SSF63380">
    <property type="entry name" value="Riboflavin synthase domain-like"/>
    <property type="match status" value="1"/>
</dbReference>
<evidence type="ECO:0000256" key="2">
    <source>
        <dbReference type="ARBA" id="ARBA00006105"/>
    </source>
</evidence>
<evidence type="ECO:0000313" key="9">
    <source>
        <dbReference type="EMBL" id="OAX80136.1"/>
    </source>
</evidence>
<organism evidence="9 10">
    <name type="scientific">Emergomyces africanus</name>
    <dbReference type="NCBI Taxonomy" id="1955775"/>
    <lineage>
        <taxon>Eukaryota</taxon>
        <taxon>Fungi</taxon>
        <taxon>Dikarya</taxon>
        <taxon>Ascomycota</taxon>
        <taxon>Pezizomycotina</taxon>
        <taxon>Eurotiomycetes</taxon>
        <taxon>Eurotiomycetidae</taxon>
        <taxon>Onygenales</taxon>
        <taxon>Ajellomycetaceae</taxon>
        <taxon>Emergomyces</taxon>
    </lineage>
</organism>
<dbReference type="GO" id="GO:0005739">
    <property type="term" value="C:mitochondrion"/>
    <property type="evidence" value="ECO:0007669"/>
    <property type="project" value="TreeGrafter"/>
</dbReference>
<evidence type="ECO:0000256" key="7">
    <source>
        <dbReference type="SAM" id="MobiDB-lite"/>
    </source>
</evidence>
<evidence type="ECO:0000256" key="6">
    <source>
        <dbReference type="PIRSR" id="PIRSR601834-1"/>
    </source>
</evidence>
<accession>A0A1B7NTN3</accession>
<evidence type="ECO:0000313" key="10">
    <source>
        <dbReference type="Proteomes" id="UP000091918"/>
    </source>
</evidence>
<dbReference type="InterPro" id="IPR017938">
    <property type="entry name" value="Riboflavin_synthase-like_b-brl"/>
</dbReference>
<dbReference type="PROSITE" id="PS51384">
    <property type="entry name" value="FAD_FR"/>
    <property type="match status" value="1"/>
</dbReference>
<keyword evidence="3 6" id="KW-0285">Flavoprotein</keyword>
<evidence type="ECO:0000259" key="8">
    <source>
        <dbReference type="PROSITE" id="PS51384"/>
    </source>
</evidence>
<reference evidence="9 10" key="1">
    <citation type="submission" date="2015-07" db="EMBL/GenBank/DDBJ databases">
        <title>Emmonsia species relationships and genome sequence.</title>
        <authorList>
            <person name="Cuomo C.A."/>
            <person name="Schwartz I.S."/>
            <person name="Kenyon C."/>
            <person name="de Hoog G.S."/>
            <person name="Govender N.P."/>
            <person name="Botha A."/>
            <person name="Moreno L."/>
            <person name="de Vries M."/>
            <person name="Munoz J.F."/>
            <person name="Stielow J.B."/>
        </authorList>
    </citation>
    <scope>NUCLEOTIDE SEQUENCE [LARGE SCALE GENOMIC DNA]</scope>
    <source>
        <strain evidence="9 10">CBS 136260</strain>
    </source>
</reference>
<feature type="binding site" evidence="6">
    <location>
        <position position="183"/>
    </location>
    <ligand>
        <name>FAD</name>
        <dbReference type="ChEBI" id="CHEBI:57692"/>
    </ligand>
</feature>
<dbReference type="PANTHER" id="PTHR19370">
    <property type="entry name" value="NADH-CYTOCHROME B5 REDUCTASE"/>
    <property type="match status" value="1"/>
</dbReference>
<feature type="domain" description="FAD-binding FR-type" evidence="8">
    <location>
        <begin position="75"/>
        <end position="208"/>
    </location>
</feature>
<dbReference type="AlphaFoldDB" id="A0A1B7NTN3"/>
<name>A0A1B7NTN3_9EURO</name>
<gene>
    <name evidence="9" type="ORF">ACJ72_05534</name>
</gene>
<dbReference type="SUPFAM" id="SSF52343">
    <property type="entry name" value="Ferredoxin reductase-like, C-terminal NADP-linked domain"/>
    <property type="match status" value="1"/>
</dbReference>
<dbReference type="InterPro" id="IPR001834">
    <property type="entry name" value="CBR-like"/>
</dbReference>
<dbReference type="Gene3D" id="3.40.50.80">
    <property type="entry name" value="Nucleotide-binding domain of ferredoxin-NADP reductase (FNR) module"/>
    <property type="match status" value="1"/>
</dbReference>
<dbReference type="Proteomes" id="UP000091918">
    <property type="component" value="Unassembled WGS sequence"/>
</dbReference>
<dbReference type="PANTHER" id="PTHR19370:SF189">
    <property type="entry name" value="CYTOCHROME C MITOCHONDRIAL IMPORT FACTOR CYC2"/>
    <property type="match status" value="1"/>
</dbReference>
<feature type="compositionally biased region" description="Basic and acidic residues" evidence="7">
    <location>
        <begin position="341"/>
        <end position="352"/>
    </location>
</feature>
<feature type="region of interest" description="Disordered" evidence="7">
    <location>
        <begin position="15"/>
        <end position="40"/>
    </location>
</feature>
<evidence type="ECO:0000256" key="5">
    <source>
        <dbReference type="ARBA" id="ARBA00023002"/>
    </source>
</evidence>
<feature type="region of interest" description="Disordered" evidence="7">
    <location>
        <begin position="341"/>
        <end position="360"/>
    </location>
</feature>
<dbReference type="OrthoDB" id="432685at2759"/>